<protein>
    <submittedName>
        <fullName evidence="1">Uncharacterized protein</fullName>
    </submittedName>
</protein>
<evidence type="ECO:0000313" key="1">
    <source>
        <dbReference type="EMBL" id="KAH8001790.1"/>
    </source>
</evidence>
<accession>A0ACB8F993</accession>
<sequence length="110" mass="12391">MKELKNLSMEALEVHKSHFIYCSQERLKKLEHMVQLRKAQQGDASGKKQGAVLSRKLSSSSILSKKKQYTVPHPLSETKRLAHKLSNQLQSKAEKKACESMDSNSALPSQ</sequence>
<evidence type="ECO:0000313" key="2">
    <source>
        <dbReference type="Proteomes" id="UP000827872"/>
    </source>
</evidence>
<reference evidence="1" key="1">
    <citation type="submission" date="2021-08" db="EMBL/GenBank/DDBJ databases">
        <title>The first chromosome-level gecko genome reveals the dynamic sex chromosomes of Neotropical dwarf geckos (Sphaerodactylidae: Sphaerodactylus).</title>
        <authorList>
            <person name="Pinto B.J."/>
            <person name="Keating S.E."/>
            <person name="Gamble T."/>
        </authorList>
    </citation>
    <scope>NUCLEOTIDE SEQUENCE</scope>
    <source>
        <strain evidence="1">TG3544</strain>
    </source>
</reference>
<dbReference type="Proteomes" id="UP000827872">
    <property type="component" value="Linkage Group LG08"/>
</dbReference>
<proteinExistence type="predicted"/>
<keyword evidence="2" id="KW-1185">Reference proteome</keyword>
<gene>
    <name evidence="1" type="ORF">K3G42_016430</name>
</gene>
<dbReference type="EMBL" id="CM037621">
    <property type="protein sequence ID" value="KAH8001790.1"/>
    <property type="molecule type" value="Genomic_DNA"/>
</dbReference>
<name>A0ACB8F993_9SAUR</name>
<organism evidence="1 2">
    <name type="scientific">Sphaerodactylus townsendi</name>
    <dbReference type="NCBI Taxonomy" id="933632"/>
    <lineage>
        <taxon>Eukaryota</taxon>
        <taxon>Metazoa</taxon>
        <taxon>Chordata</taxon>
        <taxon>Craniata</taxon>
        <taxon>Vertebrata</taxon>
        <taxon>Euteleostomi</taxon>
        <taxon>Lepidosauria</taxon>
        <taxon>Squamata</taxon>
        <taxon>Bifurcata</taxon>
        <taxon>Gekkota</taxon>
        <taxon>Sphaerodactylidae</taxon>
        <taxon>Sphaerodactylus</taxon>
    </lineage>
</organism>
<comment type="caution">
    <text evidence="1">The sequence shown here is derived from an EMBL/GenBank/DDBJ whole genome shotgun (WGS) entry which is preliminary data.</text>
</comment>